<evidence type="ECO:0000313" key="1">
    <source>
        <dbReference type="EMBL" id="CAI0544736.1"/>
    </source>
</evidence>
<keyword evidence="2" id="KW-1185">Reference proteome</keyword>
<evidence type="ECO:0000313" key="2">
    <source>
        <dbReference type="Proteomes" id="UP001154282"/>
    </source>
</evidence>
<dbReference type="Proteomes" id="UP001154282">
    <property type="component" value="Unassembled WGS sequence"/>
</dbReference>
<gene>
    <name evidence="1" type="ORF">LITE_LOCUS43285</name>
</gene>
<accession>A0AAV0QI53</accession>
<reference evidence="1" key="1">
    <citation type="submission" date="2022-08" db="EMBL/GenBank/DDBJ databases">
        <authorList>
            <person name="Gutierrez-Valencia J."/>
        </authorList>
    </citation>
    <scope>NUCLEOTIDE SEQUENCE</scope>
</reference>
<feature type="non-terminal residue" evidence="1">
    <location>
        <position position="1"/>
    </location>
</feature>
<dbReference type="AlphaFoldDB" id="A0AAV0QI53"/>
<proteinExistence type="predicted"/>
<sequence length="78" mass="8972">RLGTTWIYTTNGIISSKDRWIQPTCTTNPTIGQGMFGTITRYKKKPLLILRYRGTTNVLPFHPAILPFLIRARLDPIR</sequence>
<dbReference type="EMBL" id="CAMGYJ010000009">
    <property type="protein sequence ID" value="CAI0544736.1"/>
    <property type="molecule type" value="Genomic_DNA"/>
</dbReference>
<name>A0AAV0QI53_9ROSI</name>
<comment type="caution">
    <text evidence="1">The sequence shown here is derived from an EMBL/GenBank/DDBJ whole genome shotgun (WGS) entry which is preliminary data.</text>
</comment>
<feature type="non-terminal residue" evidence="1">
    <location>
        <position position="78"/>
    </location>
</feature>
<organism evidence="1 2">
    <name type="scientific">Linum tenue</name>
    <dbReference type="NCBI Taxonomy" id="586396"/>
    <lineage>
        <taxon>Eukaryota</taxon>
        <taxon>Viridiplantae</taxon>
        <taxon>Streptophyta</taxon>
        <taxon>Embryophyta</taxon>
        <taxon>Tracheophyta</taxon>
        <taxon>Spermatophyta</taxon>
        <taxon>Magnoliopsida</taxon>
        <taxon>eudicotyledons</taxon>
        <taxon>Gunneridae</taxon>
        <taxon>Pentapetalae</taxon>
        <taxon>rosids</taxon>
        <taxon>fabids</taxon>
        <taxon>Malpighiales</taxon>
        <taxon>Linaceae</taxon>
        <taxon>Linum</taxon>
    </lineage>
</organism>
<protein>
    <submittedName>
        <fullName evidence="1">Uncharacterized protein</fullName>
    </submittedName>
</protein>